<organism evidence="1 2">
    <name type="scientific">Elysia marginata</name>
    <dbReference type="NCBI Taxonomy" id="1093978"/>
    <lineage>
        <taxon>Eukaryota</taxon>
        <taxon>Metazoa</taxon>
        <taxon>Spiralia</taxon>
        <taxon>Lophotrochozoa</taxon>
        <taxon>Mollusca</taxon>
        <taxon>Gastropoda</taxon>
        <taxon>Heterobranchia</taxon>
        <taxon>Euthyneura</taxon>
        <taxon>Panpulmonata</taxon>
        <taxon>Sacoglossa</taxon>
        <taxon>Placobranchoidea</taxon>
        <taxon>Plakobranchidae</taxon>
        <taxon>Elysia</taxon>
    </lineage>
</organism>
<name>A0AAV4EJ17_9GAST</name>
<dbReference type="Proteomes" id="UP000762676">
    <property type="component" value="Unassembled WGS sequence"/>
</dbReference>
<reference evidence="1 2" key="1">
    <citation type="journal article" date="2021" name="Elife">
        <title>Chloroplast acquisition without the gene transfer in kleptoplastic sea slugs, Plakobranchus ocellatus.</title>
        <authorList>
            <person name="Maeda T."/>
            <person name="Takahashi S."/>
            <person name="Yoshida T."/>
            <person name="Shimamura S."/>
            <person name="Takaki Y."/>
            <person name="Nagai Y."/>
            <person name="Toyoda A."/>
            <person name="Suzuki Y."/>
            <person name="Arimoto A."/>
            <person name="Ishii H."/>
            <person name="Satoh N."/>
            <person name="Nishiyama T."/>
            <person name="Hasebe M."/>
            <person name="Maruyama T."/>
            <person name="Minagawa J."/>
            <person name="Obokata J."/>
            <person name="Shigenobu S."/>
        </authorList>
    </citation>
    <scope>NUCLEOTIDE SEQUENCE [LARGE SCALE GENOMIC DNA]</scope>
</reference>
<protein>
    <submittedName>
        <fullName evidence="1">Uncharacterized protein</fullName>
    </submittedName>
</protein>
<accession>A0AAV4EJ17</accession>
<evidence type="ECO:0000313" key="2">
    <source>
        <dbReference type="Proteomes" id="UP000762676"/>
    </source>
</evidence>
<keyword evidence="2" id="KW-1185">Reference proteome</keyword>
<evidence type="ECO:0000313" key="1">
    <source>
        <dbReference type="EMBL" id="GFR60794.1"/>
    </source>
</evidence>
<proteinExistence type="predicted"/>
<dbReference type="AlphaFoldDB" id="A0AAV4EJ17"/>
<dbReference type="EMBL" id="BMAT01007247">
    <property type="protein sequence ID" value="GFR60794.1"/>
    <property type="molecule type" value="Genomic_DNA"/>
</dbReference>
<gene>
    <name evidence="1" type="ORF">ElyMa_003540500</name>
</gene>
<sequence length="128" mass="14757">MSVIGSSREPLRVFFIEILKKVRFYHLFKRGAGKRHVQRVRVHLTELIIFSGHELVHKVMVELQHAQFCILIDKKANWQWQVPSDFVFSAFHLKQIIVIERSTSPEEAVVNDLSNILAPGIDNIASVL</sequence>
<comment type="caution">
    <text evidence="1">The sequence shown here is derived from an EMBL/GenBank/DDBJ whole genome shotgun (WGS) entry which is preliminary data.</text>
</comment>